<protein>
    <submittedName>
        <fullName evidence="2">Long-chain fatty acid--CoA ligase</fullName>
    </submittedName>
</protein>
<organism evidence="2 3">
    <name type="scientific">Nocardia iowensis</name>
    <dbReference type="NCBI Taxonomy" id="204891"/>
    <lineage>
        <taxon>Bacteria</taxon>
        <taxon>Bacillati</taxon>
        <taxon>Actinomycetota</taxon>
        <taxon>Actinomycetes</taxon>
        <taxon>Mycobacteriales</taxon>
        <taxon>Nocardiaceae</taxon>
        <taxon>Nocardia</taxon>
    </lineage>
</organism>
<dbReference type="Proteomes" id="UP000694257">
    <property type="component" value="Chromosome"/>
</dbReference>
<name>A0ABX8RN93_NOCIO</name>
<dbReference type="InterPro" id="IPR000873">
    <property type="entry name" value="AMP-dep_synth/lig_dom"/>
</dbReference>
<reference evidence="2 3" key="1">
    <citation type="submission" date="2021-07" db="EMBL/GenBank/DDBJ databases">
        <title>Whole Genome Sequence of Nocardia Iowensis.</title>
        <authorList>
            <person name="Lamm A."/>
            <person name="Collins-Fairclough A.M."/>
            <person name="Bunk B."/>
            <person name="Sproer C."/>
        </authorList>
    </citation>
    <scope>NUCLEOTIDE SEQUENCE [LARGE SCALE GENOMIC DNA]</scope>
    <source>
        <strain evidence="2 3">NRRL 5646</strain>
    </source>
</reference>
<keyword evidence="3" id="KW-1185">Reference proteome</keyword>
<evidence type="ECO:0000259" key="1">
    <source>
        <dbReference type="Pfam" id="PF00501"/>
    </source>
</evidence>
<dbReference type="Pfam" id="PF00501">
    <property type="entry name" value="AMP-binding"/>
    <property type="match status" value="1"/>
</dbReference>
<dbReference type="InterPro" id="IPR050237">
    <property type="entry name" value="ATP-dep_AMP-bd_enzyme"/>
</dbReference>
<dbReference type="EMBL" id="CP078145">
    <property type="protein sequence ID" value="QXN90462.1"/>
    <property type="molecule type" value="Genomic_DNA"/>
</dbReference>
<evidence type="ECO:0000313" key="2">
    <source>
        <dbReference type="EMBL" id="QXN90462.1"/>
    </source>
</evidence>
<sequence length="424" mass="44724">MSQLLVEYPWSRPHARDTPLARGADGVLRYGNLTPALTELLDLQVHAFSTREAVVEVGGPRLTYRELWHSASRIAGGLQEHGIGYGDRVAVHMPAGVRWVQAFLGALLSGAVPVLVHDGLPDAVAERVIADSSADFVLGREIARGAELPDGAAFIDDGAALGDLALLSYTTGTPLCTTAAPKGVELTNENLLSAIRSVVAALDLPTDGLRNLVLLPLAHASGCVDQLLPTFAVGGTVVLARDTRGLAEAIVAERIDMVSATPRIFAGLLPELDGLRGEGLRTEGITRISKAGHRAERAAAPATPADLAAELREMFPSARQWSIWGATETSGIGLAVDDAAESEHTVDTDAVLGFPFGGTELALWGPKAQTGHGELLCRGPNVAPRYWNDPTTTAARFTGTWFHTGDQVTIDADGLVRRGPAQDE</sequence>
<dbReference type="PANTHER" id="PTHR43767:SF1">
    <property type="entry name" value="NONRIBOSOMAL PEPTIDE SYNTHASE PES1 (EUROFUNG)-RELATED"/>
    <property type="match status" value="1"/>
</dbReference>
<proteinExistence type="predicted"/>
<dbReference type="GO" id="GO:0016874">
    <property type="term" value="F:ligase activity"/>
    <property type="evidence" value="ECO:0007669"/>
    <property type="project" value="UniProtKB-KW"/>
</dbReference>
<dbReference type="PANTHER" id="PTHR43767">
    <property type="entry name" value="LONG-CHAIN-FATTY-ACID--COA LIGASE"/>
    <property type="match status" value="1"/>
</dbReference>
<gene>
    <name evidence="2" type="ORF">KV110_34530</name>
</gene>
<evidence type="ECO:0000313" key="3">
    <source>
        <dbReference type="Proteomes" id="UP000694257"/>
    </source>
</evidence>
<feature type="domain" description="AMP-dependent synthetase/ligase" evidence="1">
    <location>
        <begin position="44"/>
        <end position="387"/>
    </location>
</feature>
<keyword evidence="2" id="KW-0436">Ligase</keyword>
<dbReference type="RefSeq" id="WP_218471333.1">
    <property type="nucleotide sequence ID" value="NZ_BAABJN010000006.1"/>
</dbReference>
<accession>A0ABX8RN93</accession>